<proteinExistence type="predicted"/>
<name>B4IJU9_DROSE</name>
<evidence type="ECO:0000256" key="1">
    <source>
        <dbReference type="SAM" id="MobiDB-lite"/>
    </source>
</evidence>
<evidence type="ECO:0000313" key="2">
    <source>
        <dbReference type="EMBL" id="EDW51305.1"/>
    </source>
</evidence>
<reference evidence="2 3" key="1">
    <citation type="journal article" date="2007" name="Nature">
        <title>Evolution of genes and genomes on the Drosophila phylogeny.</title>
        <authorList>
            <consortium name="Drosophila 12 Genomes Consortium"/>
            <person name="Clark A.G."/>
            <person name="Eisen M.B."/>
            <person name="Smith D.R."/>
            <person name="Bergman C.M."/>
            <person name="Oliver B."/>
            <person name="Markow T.A."/>
            <person name="Kaufman T.C."/>
            <person name="Kellis M."/>
            <person name="Gelbart W."/>
            <person name="Iyer V.N."/>
            <person name="Pollard D.A."/>
            <person name="Sackton T.B."/>
            <person name="Larracuente A.M."/>
            <person name="Singh N.D."/>
            <person name="Abad J.P."/>
            <person name="Abt D.N."/>
            <person name="Adryan B."/>
            <person name="Aguade M."/>
            <person name="Akashi H."/>
            <person name="Anderson W.W."/>
            <person name="Aquadro C.F."/>
            <person name="Ardell D.H."/>
            <person name="Arguello R."/>
            <person name="Artieri C.G."/>
            <person name="Barbash D.A."/>
            <person name="Barker D."/>
            <person name="Barsanti P."/>
            <person name="Batterham P."/>
            <person name="Batzoglou S."/>
            <person name="Begun D."/>
            <person name="Bhutkar A."/>
            <person name="Blanco E."/>
            <person name="Bosak S.A."/>
            <person name="Bradley R.K."/>
            <person name="Brand A.D."/>
            <person name="Brent M.R."/>
            <person name="Brooks A.N."/>
            <person name="Brown R.H."/>
            <person name="Butlin R.K."/>
            <person name="Caggese C."/>
            <person name="Calvi B.R."/>
            <person name="Bernardo de Carvalho A."/>
            <person name="Caspi A."/>
            <person name="Castrezana S."/>
            <person name="Celniker S.E."/>
            <person name="Chang J.L."/>
            <person name="Chapple C."/>
            <person name="Chatterji S."/>
            <person name="Chinwalla A."/>
            <person name="Civetta A."/>
            <person name="Clifton S.W."/>
            <person name="Comeron J.M."/>
            <person name="Costello J.C."/>
            <person name="Coyne J.A."/>
            <person name="Daub J."/>
            <person name="David R.G."/>
            <person name="Delcher A.L."/>
            <person name="Delehaunty K."/>
            <person name="Do C.B."/>
            <person name="Ebling H."/>
            <person name="Edwards K."/>
            <person name="Eickbush T."/>
            <person name="Evans J.D."/>
            <person name="Filipski A."/>
            <person name="Findeiss S."/>
            <person name="Freyhult E."/>
            <person name="Fulton L."/>
            <person name="Fulton R."/>
            <person name="Garcia A.C."/>
            <person name="Gardiner A."/>
            <person name="Garfield D.A."/>
            <person name="Garvin B.E."/>
            <person name="Gibson G."/>
            <person name="Gilbert D."/>
            <person name="Gnerre S."/>
            <person name="Godfrey J."/>
            <person name="Good R."/>
            <person name="Gotea V."/>
            <person name="Gravely B."/>
            <person name="Greenberg A.J."/>
            <person name="Griffiths-Jones S."/>
            <person name="Gross S."/>
            <person name="Guigo R."/>
            <person name="Gustafson E.A."/>
            <person name="Haerty W."/>
            <person name="Hahn M.W."/>
            <person name="Halligan D.L."/>
            <person name="Halpern A.L."/>
            <person name="Halter G.M."/>
            <person name="Han M.V."/>
            <person name="Heger A."/>
            <person name="Hillier L."/>
            <person name="Hinrichs A.S."/>
            <person name="Holmes I."/>
            <person name="Hoskins R.A."/>
            <person name="Hubisz M.J."/>
            <person name="Hultmark D."/>
            <person name="Huntley M.A."/>
            <person name="Jaffe D.B."/>
            <person name="Jagadeeshan S."/>
            <person name="Jeck W.R."/>
            <person name="Johnson J."/>
            <person name="Jones C.D."/>
            <person name="Jordan W.C."/>
            <person name="Karpen G.H."/>
            <person name="Kataoka E."/>
            <person name="Keightley P.D."/>
            <person name="Kheradpour P."/>
            <person name="Kirkness E.F."/>
            <person name="Koerich L.B."/>
            <person name="Kristiansen K."/>
            <person name="Kudrna D."/>
            <person name="Kulathinal R.J."/>
            <person name="Kumar S."/>
            <person name="Kwok R."/>
            <person name="Lander E."/>
            <person name="Langley C.H."/>
            <person name="Lapoint R."/>
            <person name="Lazzaro B.P."/>
            <person name="Lee S.J."/>
            <person name="Levesque L."/>
            <person name="Li R."/>
            <person name="Lin C.F."/>
            <person name="Lin M.F."/>
            <person name="Lindblad-Toh K."/>
            <person name="Llopart A."/>
            <person name="Long M."/>
            <person name="Low L."/>
            <person name="Lozovsky E."/>
            <person name="Lu J."/>
            <person name="Luo M."/>
            <person name="Machado C.A."/>
            <person name="Makalowski W."/>
            <person name="Marzo M."/>
            <person name="Matsuda M."/>
            <person name="Matzkin L."/>
            <person name="McAllister B."/>
            <person name="McBride C.S."/>
            <person name="McKernan B."/>
            <person name="McKernan K."/>
            <person name="Mendez-Lago M."/>
            <person name="Minx P."/>
            <person name="Mollenhauer M.U."/>
            <person name="Montooth K."/>
            <person name="Mount S.M."/>
            <person name="Mu X."/>
            <person name="Myers E."/>
            <person name="Negre B."/>
            <person name="Newfeld S."/>
            <person name="Nielsen R."/>
            <person name="Noor M.A."/>
            <person name="O'Grady P."/>
            <person name="Pachter L."/>
            <person name="Papaceit M."/>
            <person name="Parisi M.J."/>
            <person name="Parisi M."/>
            <person name="Parts L."/>
            <person name="Pedersen J.S."/>
            <person name="Pesole G."/>
            <person name="Phillippy A.M."/>
            <person name="Ponting C.P."/>
            <person name="Pop M."/>
            <person name="Porcelli D."/>
            <person name="Powell J.R."/>
            <person name="Prohaska S."/>
            <person name="Pruitt K."/>
            <person name="Puig M."/>
            <person name="Quesneville H."/>
            <person name="Ram K.R."/>
            <person name="Rand D."/>
            <person name="Rasmussen M.D."/>
            <person name="Reed L.K."/>
            <person name="Reenan R."/>
            <person name="Reily A."/>
            <person name="Remington K.A."/>
            <person name="Rieger T.T."/>
            <person name="Ritchie M.G."/>
            <person name="Robin C."/>
            <person name="Rogers Y.H."/>
            <person name="Rohde C."/>
            <person name="Rozas J."/>
            <person name="Rubenfield M.J."/>
            <person name="Ruiz A."/>
            <person name="Russo S."/>
            <person name="Salzberg S.L."/>
            <person name="Sanchez-Gracia A."/>
            <person name="Saranga D.J."/>
            <person name="Sato H."/>
            <person name="Schaeffer S.W."/>
            <person name="Schatz M.C."/>
            <person name="Schlenke T."/>
            <person name="Schwartz R."/>
            <person name="Segarra C."/>
            <person name="Singh R.S."/>
            <person name="Sirot L."/>
            <person name="Sirota M."/>
            <person name="Sisneros N.B."/>
            <person name="Smith C.D."/>
            <person name="Smith T.F."/>
            <person name="Spieth J."/>
            <person name="Stage D.E."/>
            <person name="Stark A."/>
            <person name="Stephan W."/>
            <person name="Strausberg R.L."/>
            <person name="Strempel S."/>
            <person name="Sturgill D."/>
            <person name="Sutton G."/>
            <person name="Sutton G.G."/>
            <person name="Tao W."/>
            <person name="Teichmann S."/>
            <person name="Tobari Y.N."/>
            <person name="Tomimura Y."/>
            <person name="Tsolas J.M."/>
            <person name="Valente V.L."/>
            <person name="Venter E."/>
            <person name="Venter J.C."/>
            <person name="Vicario S."/>
            <person name="Vieira F.G."/>
            <person name="Vilella A.J."/>
            <person name="Villasante A."/>
            <person name="Walenz B."/>
            <person name="Wang J."/>
            <person name="Wasserman M."/>
            <person name="Watts T."/>
            <person name="Wilson D."/>
            <person name="Wilson R.K."/>
            <person name="Wing R.A."/>
            <person name="Wolfner M.F."/>
            <person name="Wong A."/>
            <person name="Wong G.K."/>
            <person name="Wu C.I."/>
            <person name="Wu G."/>
            <person name="Yamamoto D."/>
            <person name="Yang H.P."/>
            <person name="Yang S.P."/>
            <person name="Yorke J.A."/>
            <person name="Yoshida K."/>
            <person name="Zdobnov E."/>
            <person name="Zhang P."/>
            <person name="Zhang Y."/>
            <person name="Zimin A.V."/>
            <person name="Baldwin J."/>
            <person name="Abdouelleil A."/>
            <person name="Abdulkadir J."/>
            <person name="Abebe A."/>
            <person name="Abera B."/>
            <person name="Abreu J."/>
            <person name="Acer S.C."/>
            <person name="Aftuck L."/>
            <person name="Alexander A."/>
            <person name="An P."/>
            <person name="Anderson E."/>
            <person name="Anderson S."/>
            <person name="Arachi H."/>
            <person name="Azer M."/>
            <person name="Bachantsang P."/>
            <person name="Barry A."/>
            <person name="Bayul T."/>
            <person name="Berlin A."/>
            <person name="Bessette D."/>
            <person name="Bloom T."/>
            <person name="Blye J."/>
            <person name="Boguslavskiy L."/>
            <person name="Bonnet C."/>
            <person name="Boukhgalter B."/>
            <person name="Bourzgui I."/>
            <person name="Brown A."/>
            <person name="Cahill P."/>
            <person name="Channer S."/>
            <person name="Cheshatsang Y."/>
            <person name="Chuda L."/>
            <person name="Citroen M."/>
            <person name="Collymore A."/>
            <person name="Cooke P."/>
            <person name="Costello M."/>
            <person name="D'Aco K."/>
            <person name="Daza R."/>
            <person name="De Haan G."/>
            <person name="DeGray S."/>
            <person name="DeMaso C."/>
            <person name="Dhargay N."/>
            <person name="Dooley K."/>
            <person name="Dooley E."/>
            <person name="Doricent M."/>
            <person name="Dorje P."/>
            <person name="Dorjee K."/>
            <person name="Dupes A."/>
            <person name="Elong R."/>
            <person name="Falk J."/>
            <person name="Farina A."/>
            <person name="Faro S."/>
            <person name="Ferguson D."/>
            <person name="Fisher S."/>
            <person name="Foley C.D."/>
            <person name="Franke A."/>
            <person name="Friedrich D."/>
            <person name="Gadbois L."/>
            <person name="Gearin G."/>
            <person name="Gearin C.R."/>
            <person name="Giannoukos G."/>
            <person name="Goode T."/>
            <person name="Graham J."/>
            <person name="Grandbois E."/>
            <person name="Grewal S."/>
            <person name="Gyaltsen K."/>
            <person name="Hafez N."/>
            <person name="Hagos B."/>
            <person name="Hall J."/>
            <person name="Henson C."/>
            <person name="Hollinger A."/>
            <person name="Honan T."/>
            <person name="Huard M.D."/>
            <person name="Hughes L."/>
            <person name="Hurhula B."/>
            <person name="Husby M.E."/>
            <person name="Kamat A."/>
            <person name="Kanga B."/>
            <person name="Kashin S."/>
            <person name="Khazanovich D."/>
            <person name="Kisner P."/>
            <person name="Lance K."/>
            <person name="Lara M."/>
            <person name="Lee W."/>
            <person name="Lennon N."/>
            <person name="Letendre F."/>
            <person name="LeVine R."/>
            <person name="Lipovsky A."/>
            <person name="Liu X."/>
            <person name="Liu J."/>
            <person name="Liu S."/>
            <person name="Lokyitsang T."/>
            <person name="Lokyitsang Y."/>
            <person name="Lubonja R."/>
            <person name="Lui A."/>
            <person name="MacDonald P."/>
            <person name="Magnisalis V."/>
            <person name="Maru K."/>
            <person name="Matthews C."/>
            <person name="McCusker W."/>
            <person name="McDonough S."/>
            <person name="Mehta T."/>
            <person name="Meldrim J."/>
            <person name="Meneus L."/>
            <person name="Mihai O."/>
            <person name="Mihalev A."/>
            <person name="Mihova T."/>
            <person name="Mittelman R."/>
            <person name="Mlenga V."/>
            <person name="Montmayeur A."/>
            <person name="Mulrain L."/>
            <person name="Navidi A."/>
            <person name="Naylor J."/>
            <person name="Negash T."/>
            <person name="Nguyen T."/>
            <person name="Nguyen N."/>
            <person name="Nicol R."/>
            <person name="Norbu C."/>
            <person name="Norbu N."/>
            <person name="Novod N."/>
            <person name="O'Neill B."/>
            <person name="Osman S."/>
            <person name="Markiewicz E."/>
            <person name="Oyono O.L."/>
            <person name="Patti C."/>
            <person name="Phunkhang P."/>
            <person name="Pierre F."/>
            <person name="Priest M."/>
            <person name="Raghuraman S."/>
            <person name="Rege F."/>
            <person name="Reyes R."/>
            <person name="Rise C."/>
            <person name="Rogov P."/>
            <person name="Ross K."/>
            <person name="Ryan E."/>
            <person name="Settipalli S."/>
            <person name="Shea T."/>
            <person name="Sherpa N."/>
            <person name="Shi L."/>
            <person name="Shih D."/>
            <person name="Sparrow T."/>
            <person name="Spaulding J."/>
            <person name="Stalker J."/>
            <person name="Stange-Thomann N."/>
            <person name="Stavropoulos S."/>
            <person name="Stone C."/>
            <person name="Strader C."/>
            <person name="Tesfaye S."/>
            <person name="Thomson T."/>
            <person name="Thoulutsang Y."/>
            <person name="Thoulutsang D."/>
            <person name="Topham K."/>
            <person name="Topping I."/>
            <person name="Tsamla T."/>
            <person name="Vassiliev H."/>
            <person name="Vo A."/>
            <person name="Wangchuk T."/>
            <person name="Wangdi T."/>
            <person name="Weiand M."/>
            <person name="Wilkinson J."/>
            <person name="Wilson A."/>
            <person name="Yadav S."/>
            <person name="Young G."/>
            <person name="Yu Q."/>
            <person name="Zembek L."/>
            <person name="Zhong D."/>
            <person name="Zimmer A."/>
            <person name="Zwirko Z."/>
            <person name="Jaffe D.B."/>
            <person name="Alvarez P."/>
            <person name="Brockman W."/>
            <person name="Butler J."/>
            <person name="Chin C."/>
            <person name="Gnerre S."/>
            <person name="Grabherr M."/>
            <person name="Kleber M."/>
            <person name="Mauceli E."/>
            <person name="MacCallum I."/>
        </authorList>
    </citation>
    <scope>NUCLEOTIDE SEQUENCE [LARGE SCALE GENOMIC DNA]</scope>
    <source>
        <strain evidence="3">Rob3c / Tucson 14021-0248.25</strain>
    </source>
</reference>
<keyword evidence="3" id="KW-1185">Reference proteome</keyword>
<feature type="compositionally biased region" description="Basic residues" evidence="1">
    <location>
        <begin position="73"/>
        <end position="95"/>
    </location>
</feature>
<dbReference type="EMBL" id="CH480850">
    <property type="protein sequence ID" value="EDW51305.1"/>
    <property type="molecule type" value="Genomic_DNA"/>
</dbReference>
<accession>B4IJU9</accession>
<gene>
    <name evidence="2" type="primary">Dsec\GM21420</name>
    <name evidence="2" type="ORF">Dsec_GM21420</name>
</gene>
<protein>
    <submittedName>
        <fullName evidence="2">GM21420</fullName>
    </submittedName>
</protein>
<feature type="region of interest" description="Disordered" evidence="1">
    <location>
        <begin position="120"/>
        <end position="141"/>
    </location>
</feature>
<organism evidence="3">
    <name type="scientific">Drosophila sechellia</name>
    <name type="common">Fruit fly</name>
    <dbReference type="NCBI Taxonomy" id="7238"/>
    <lineage>
        <taxon>Eukaryota</taxon>
        <taxon>Metazoa</taxon>
        <taxon>Ecdysozoa</taxon>
        <taxon>Arthropoda</taxon>
        <taxon>Hexapoda</taxon>
        <taxon>Insecta</taxon>
        <taxon>Pterygota</taxon>
        <taxon>Neoptera</taxon>
        <taxon>Endopterygota</taxon>
        <taxon>Diptera</taxon>
        <taxon>Brachycera</taxon>
        <taxon>Muscomorpha</taxon>
        <taxon>Ephydroidea</taxon>
        <taxon>Drosophilidae</taxon>
        <taxon>Drosophila</taxon>
        <taxon>Sophophora</taxon>
    </lineage>
</organism>
<evidence type="ECO:0000313" key="3">
    <source>
        <dbReference type="Proteomes" id="UP000001292"/>
    </source>
</evidence>
<dbReference type="Proteomes" id="UP000001292">
    <property type="component" value="Unassembled WGS sequence"/>
</dbReference>
<feature type="region of interest" description="Disordered" evidence="1">
    <location>
        <begin position="67"/>
        <end position="100"/>
    </location>
</feature>
<dbReference type="OMA" id="HIQPATW"/>
<sequence length="141" mass="15267">MWEKLWKAVMRGGEGETGGAAAAATRNGCEMEMNDVRGIWKQLPHGVSQAQGCKSTALSTALTLAKAGGTTYTHRKSQSSLRRKPKGKTKVKRSPGPKETQLLLMRLHIGAFNQPASHMALPLVPPQDPLARIPTSRSRPD</sequence>
<dbReference type="HOGENOM" id="CLU_1827329_0_0_1"/>
<dbReference type="AlphaFoldDB" id="B4IJU9"/>